<dbReference type="Pfam" id="PF00300">
    <property type="entry name" value="His_Phos_1"/>
    <property type="match status" value="1"/>
</dbReference>
<feature type="active site" description="Tele-phosphohistidine intermediate" evidence="1">
    <location>
        <position position="9"/>
    </location>
</feature>
<dbReference type="InterPro" id="IPR029033">
    <property type="entry name" value="His_PPase_superfam"/>
</dbReference>
<dbReference type="PANTHER" id="PTHR48100">
    <property type="entry name" value="BROAD-SPECIFICITY PHOSPHATASE YOR283W-RELATED"/>
    <property type="match status" value="1"/>
</dbReference>
<keyword evidence="4" id="KW-1185">Reference proteome</keyword>
<comment type="caution">
    <text evidence="3">The sequence shown here is derived from an EMBL/GenBank/DDBJ whole genome shotgun (WGS) entry which is preliminary data.</text>
</comment>
<feature type="binding site" evidence="2">
    <location>
        <position position="58"/>
    </location>
    <ligand>
        <name>substrate</name>
    </ligand>
</feature>
<dbReference type="InterPro" id="IPR013078">
    <property type="entry name" value="His_Pase_superF_clade-1"/>
</dbReference>
<accession>A0A562JEA5</accession>
<feature type="active site" description="Proton donor/acceptor" evidence="1">
    <location>
        <position position="82"/>
    </location>
</feature>
<proteinExistence type="predicted"/>
<dbReference type="SUPFAM" id="SSF53254">
    <property type="entry name" value="Phosphoglycerate mutase-like"/>
    <property type="match status" value="1"/>
</dbReference>
<dbReference type="OrthoDB" id="9781415at2"/>
<gene>
    <name evidence="3" type="ORF">LY60_01231</name>
</gene>
<dbReference type="AlphaFoldDB" id="A0A562JEA5"/>
<organism evidence="3 4">
    <name type="scientific">Sedimentibacter saalensis</name>
    <dbReference type="NCBI Taxonomy" id="130788"/>
    <lineage>
        <taxon>Bacteria</taxon>
        <taxon>Bacillati</taxon>
        <taxon>Bacillota</taxon>
        <taxon>Tissierellia</taxon>
        <taxon>Sedimentibacter</taxon>
    </lineage>
</organism>
<name>A0A562JEA5_9FIRM</name>
<dbReference type="Proteomes" id="UP000315343">
    <property type="component" value="Unassembled WGS sequence"/>
</dbReference>
<dbReference type="EMBL" id="VLKH01000003">
    <property type="protein sequence ID" value="TWH81480.1"/>
    <property type="molecule type" value="Genomic_DNA"/>
</dbReference>
<protein>
    <submittedName>
        <fullName evidence="3">Putative phosphoglycerate mutase</fullName>
    </submittedName>
</protein>
<dbReference type="CDD" id="cd07067">
    <property type="entry name" value="HP_PGM_like"/>
    <property type="match status" value="1"/>
</dbReference>
<dbReference type="GO" id="GO:0016791">
    <property type="term" value="F:phosphatase activity"/>
    <property type="evidence" value="ECO:0007669"/>
    <property type="project" value="TreeGrafter"/>
</dbReference>
<dbReference type="SMART" id="SM00855">
    <property type="entry name" value="PGAM"/>
    <property type="match status" value="1"/>
</dbReference>
<evidence type="ECO:0000313" key="4">
    <source>
        <dbReference type="Proteomes" id="UP000315343"/>
    </source>
</evidence>
<evidence type="ECO:0000256" key="2">
    <source>
        <dbReference type="PIRSR" id="PIRSR613078-2"/>
    </source>
</evidence>
<dbReference type="Gene3D" id="3.40.50.1240">
    <property type="entry name" value="Phosphoglycerate mutase-like"/>
    <property type="match status" value="1"/>
</dbReference>
<reference evidence="3 4" key="1">
    <citation type="submission" date="2019-07" db="EMBL/GenBank/DDBJ databases">
        <title>Genomic Encyclopedia of Type Strains, Phase I: the one thousand microbial genomes (KMG-I) project.</title>
        <authorList>
            <person name="Kyrpides N."/>
        </authorList>
    </citation>
    <scope>NUCLEOTIDE SEQUENCE [LARGE SCALE GENOMIC DNA]</scope>
    <source>
        <strain evidence="3 4">DSM 13558</strain>
    </source>
</reference>
<evidence type="ECO:0000256" key="1">
    <source>
        <dbReference type="PIRSR" id="PIRSR613078-1"/>
    </source>
</evidence>
<dbReference type="RefSeq" id="WP_145081329.1">
    <property type="nucleotide sequence ID" value="NZ_DAMBUX010000024.1"/>
</dbReference>
<feature type="binding site" evidence="2">
    <location>
        <begin position="8"/>
        <end position="15"/>
    </location>
    <ligand>
        <name>substrate</name>
    </ligand>
</feature>
<sequence>MTRIYFTRHGETEWNRQFRFQGNKNSELTEKGILAAELLSSRIEGIELDCIISSPLKRAYHTAEIVRGSKSIDIIKDDGFREINLGDFEGMRYDEIKSKRGETLSEIENDPFNNRYPNGENLFEFYKRVEKSFKDVIENYRNKNTLIVAHGGTIKCIESYIRNFQINKDWMGTVVKNCSLSCIEVDEDNNIKEIFYNDTEHLKGSLALS</sequence>
<dbReference type="InterPro" id="IPR050275">
    <property type="entry name" value="PGM_Phosphatase"/>
</dbReference>
<evidence type="ECO:0000313" key="3">
    <source>
        <dbReference type="EMBL" id="TWH81480.1"/>
    </source>
</evidence>